<dbReference type="InterPro" id="IPR003871">
    <property type="entry name" value="RFA1B/D_OB_1st"/>
</dbReference>
<sequence>GHRMAGQIRSVNIPKFKDFIKEGEVYAIRNYQVDSNIGLYRSTMHKFKMVIHGMTEILKFKGDFPYFRFDFRNFVTLQDPNNVDESTLFDIIGVVVEIGSVAIKEFNGVPTKMIVFHLIDLEENKLSCTLWNEYVDIFLQHEQQHAVVEGRQWIMIINLCRAKPFD</sequence>
<evidence type="ECO:0000259" key="1">
    <source>
        <dbReference type="Pfam" id="PF02721"/>
    </source>
</evidence>
<dbReference type="CDD" id="cd04481">
    <property type="entry name" value="RPA1_DBD_B_like"/>
    <property type="match status" value="1"/>
</dbReference>
<dbReference type="InterPro" id="IPR012340">
    <property type="entry name" value="NA-bd_OB-fold"/>
</dbReference>
<evidence type="ECO:0000313" key="3">
    <source>
        <dbReference type="Proteomes" id="UP001153555"/>
    </source>
</evidence>
<feature type="non-terminal residue" evidence="2">
    <location>
        <position position="1"/>
    </location>
</feature>
<dbReference type="Pfam" id="PF02721">
    <property type="entry name" value="DUF223"/>
    <property type="match status" value="1"/>
</dbReference>
<organism evidence="2 3">
    <name type="scientific">Striga hermonthica</name>
    <name type="common">Purple witchweed</name>
    <name type="synonym">Buchnera hermonthica</name>
    <dbReference type="NCBI Taxonomy" id="68872"/>
    <lineage>
        <taxon>Eukaryota</taxon>
        <taxon>Viridiplantae</taxon>
        <taxon>Streptophyta</taxon>
        <taxon>Embryophyta</taxon>
        <taxon>Tracheophyta</taxon>
        <taxon>Spermatophyta</taxon>
        <taxon>Magnoliopsida</taxon>
        <taxon>eudicotyledons</taxon>
        <taxon>Gunneridae</taxon>
        <taxon>Pentapetalae</taxon>
        <taxon>asterids</taxon>
        <taxon>lamiids</taxon>
        <taxon>Lamiales</taxon>
        <taxon>Orobanchaceae</taxon>
        <taxon>Buchnereae</taxon>
        <taxon>Striga</taxon>
    </lineage>
</organism>
<dbReference type="AlphaFoldDB" id="A0A9N7RGE8"/>
<dbReference type="SUPFAM" id="SSF50249">
    <property type="entry name" value="Nucleic acid-binding proteins"/>
    <property type="match status" value="1"/>
</dbReference>
<keyword evidence="3" id="KW-1185">Reference proteome</keyword>
<name>A0A9N7RGE8_STRHE</name>
<reference evidence="2" key="1">
    <citation type="submission" date="2019-12" db="EMBL/GenBank/DDBJ databases">
        <authorList>
            <person name="Scholes J."/>
        </authorList>
    </citation>
    <scope>NUCLEOTIDE SEQUENCE</scope>
</reference>
<dbReference type="Gene3D" id="2.40.50.140">
    <property type="entry name" value="Nucleic acid-binding proteins"/>
    <property type="match status" value="2"/>
</dbReference>
<dbReference type="EMBL" id="CACSLK010027643">
    <property type="protein sequence ID" value="CAA0826996.1"/>
    <property type="molecule type" value="Genomic_DNA"/>
</dbReference>
<gene>
    <name evidence="2" type="ORF">SHERM_22693</name>
</gene>
<feature type="non-terminal residue" evidence="2">
    <location>
        <position position="166"/>
    </location>
</feature>
<proteinExistence type="predicted"/>
<dbReference type="Proteomes" id="UP001153555">
    <property type="component" value="Unassembled WGS sequence"/>
</dbReference>
<evidence type="ECO:0000313" key="2">
    <source>
        <dbReference type="EMBL" id="CAA0826996.1"/>
    </source>
</evidence>
<protein>
    <recommendedName>
        <fullName evidence="1">Replication protein A 70 kDa DNA-binding subunit B/D first OB fold domain-containing protein</fullName>
    </recommendedName>
</protein>
<comment type="caution">
    <text evidence="2">The sequence shown here is derived from an EMBL/GenBank/DDBJ whole genome shotgun (WGS) entry which is preliminary data.</text>
</comment>
<dbReference type="OrthoDB" id="914072at2759"/>
<accession>A0A9N7RGE8</accession>
<feature type="domain" description="Replication protein A 70 kDa DNA-binding subunit B/D first OB fold" evidence="1">
    <location>
        <begin position="1"/>
        <end position="57"/>
    </location>
</feature>